<keyword evidence="7 11" id="KW-0798">TonB box</keyword>
<dbReference type="RefSeq" id="WP_009876340.1">
    <property type="nucleotide sequence ID" value="NZ_CAADLZ010000063.1"/>
</dbReference>
<dbReference type="AlphaFoldDB" id="A0A0F6RT22"/>
<dbReference type="GO" id="GO:0006826">
    <property type="term" value="P:iron ion transport"/>
    <property type="evidence" value="ECO:0007669"/>
    <property type="project" value="UniProtKB-KW"/>
</dbReference>
<dbReference type="Gene3D" id="2.170.130.10">
    <property type="entry name" value="TonB-dependent receptor, plug domain"/>
    <property type="match status" value="1"/>
</dbReference>
<evidence type="ECO:0000256" key="3">
    <source>
        <dbReference type="ARBA" id="ARBA00022452"/>
    </source>
</evidence>
<dbReference type="InterPro" id="IPR000531">
    <property type="entry name" value="Beta-barrel_TonB"/>
</dbReference>
<dbReference type="GO" id="GO:0009279">
    <property type="term" value="C:cell outer membrane"/>
    <property type="evidence" value="ECO:0007669"/>
    <property type="project" value="UniProtKB-SubCell"/>
</dbReference>
<protein>
    <submittedName>
        <fullName evidence="14">Colicin I receptor</fullName>
    </submittedName>
    <submittedName>
        <fullName evidence="15">TonB-dependent receptor</fullName>
    </submittedName>
</protein>
<keyword evidence="5 10" id="KW-0812">Transmembrane</keyword>
<dbReference type="FunFam" id="2.170.130.10:FF:000040">
    <property type="entry name" value="Transporter, outer membrane receptor (OMR) family"/>
    <property type="match status" value="1"/>
</dbReference>
<dbReference type="Pfam" id="PF07715">
    <property type="entry name" value="Plug"/>
    <property type="match status" value="1"/>
</dbReference>
<proteinExistence type="inferred from homology"/>
<evidence type="ECO:0000256" key="6">
    <source>
        <dbReference type="ARBA" id="ARBA00023004"/>
    </source>
</evidence>
<evidence type="ECO:0000256" key="12">
    <source>
        <dbReference type="SAM" id="SignalP"/>
    </source>
</evidence>
<dbReference type="InterPro" id="IPR012910">
    <property type="entry name" value="Plug_dom"/>
</dbReference>
<evidence type="ECO:0000256" key="10">
    <source>
        <dbReference type="PROSITE-ProRule" id="PRU01360"/>
    </source>
</evidence>
<dbReference type="EMBL" id="CVVU01000010">
    <property type="protein sequence ID" value="CRN90697.1"/>
    <property type="molecule type" value="Genomic_DNA"/>
</dbReference>
<evidence type="ECO:0000256" key="9">
    <source>
        <dbReference type="ARBA" id="ARBA00023237"/>
    </source>
</evidence>
<keyword evidence="8 10" id="KW-0472">Membrane</keyword>
<feature type="chain" id="PRO_5015038571" evidence="12">
    <location>
        <begin position="26"/>
        <end position="985"/>
    </location>
</feature>
<evidence type="ECO:0000313" key="14">
    <source>
        <dbReference type="EMBL" id="CRN90697.1"/>
    </source>
</evidence>
<keyword evidence="4" id="KW-0406">Ion transport</keyword>
<dbReference type="InterPro" id="IPR011662">
    <property type="entry name" value="Secretin/TonB_short_N"/>
</dbReference>
<dbReference type="SMART" id="SM00965">
    <property type="entry name" value="STN"/>
    <property type="match status" value="1"/>
</dbReference>
<dbReference type="Gene3D" id="2.40.170.20">
    <property type="entry name" value="TonB-dependent receptor, beta-barrel domain"/>
    <property type="match status" value="1"/>
</dbReference>
<dbReference type="CDD" id="cd01347">
    <property type="entry name" value="ligand_gated_channel"/>
    <property type="match status" value="1"/>
</dbReference>
<organism evidence="15 17">
    <name type="scientific">Pseudomonas aeruginosa</name>
    <dbReference type="NCBI Taxonomy" id="287"/>
    <lineage>
        <taxon>Bacteria</taxon>
        <taxon>Pseudomonadati</taxon>
        <taxon>Pseudomonadota</taxon>
        <taxon>Gammaproteobacteria</taxon>
        <taxon>Pseudomonadales</taxon>
        <taxon>Pseudomonadaceae</taxon>
        <taxon>Pseudomonas</taxon>
    </lineage>
</organism>
<comment type="caution">
    <text evidence="15">The sequence shown here is derived from an EMBL/GenBank/DDBJ whole genome shotgun (WGS) entry which is preliminary data.</text>
</comment>
<dbReference type="Proteomes" id="UP000194857">
    <property type="component" value="Unassembled WGS sequence"/>
</dbReference>
<dbReference type="PANTHER" id="PTHR47234">
    <property type="match status" value="1"/>
</dbReference>
<sequence length="985" mass="108042">MPHHAPSTRLPSSLALAALLAAAYAAPPEARAETPAPAAKALTFDVAAGPLDQVLLGISRQSGLLISFEQSLVRGRQAPAVRGPLSVDQALEQALRGSGLQFRRSERGAVISAAPLRAAVPAAKVQPLAAKAEQTLERVVVTGSRIPRAQQEGPSPVTVISSEEIQNRGYRNVFEALQTQTQNTGMTQGEDYGNTWQPAANALNLRDLGPNHTLVLINGRRVADYPTAYGGSVNFTNLANIPAVMIDRIEILSGGASAIYGSDAIAGVVNIVLKKKFDGVDVNLRAGTTERGGGDNQRLQLVGGGATGDFEGLFGLQVEQRQPVWANQRGFMDSYPDGNNVGYRLNPQSGRYLGDASCAGLGGLFGGNVAPVPGARGGYRCMTDQYYNNYWTLQTKKENYDGYAGGTWHLSDSGKLFADLLFGFDHLQNNTRGPSFTSPDFINASSGDLERWYRLFSPEEIGGKSSNNSKWREVSWTGTLGYSDHVANTSWEYELAATRSEYRSDRTTRYTPAAGILDLYLGRKLGERDGYPVYDPDPARLGRPLSEEEWRSLRRNVTQHSESYSQTYSFTGNGELFDLPAGPVAFAGVLEVGKQGYRIRPDSQYNDGSLYNVSKASSSGGSRDRYAAGGEFSIPLHDTLLASAAGRWDQYRFSGRTEEQTTYNLGLEWRPLTSLLLRGSYGTSFRAPDLNYIYQADANGYYPAQKDYYGCEKGVDGACKNGRVDYVQSGTPDLKSERGRYWSYGFVWSPSSRFDFSADYYHIQIDDLLTTLDPDKLLRDEAACRSGGLDPDSAQCRDTLARVERNAGDASVDPNRLNKVYVNAINAAKERTSGIDLRSNIRWGAGDYGAFSSTLGYTLVLSHDYKQSDDYPSENQRDSLDSHDWRSKLNASLTWDYAQFTSTLFAVRYGSVTNAAGSGRLSPWTVFNASARYRLNERASVGLTVNNLLDQIKEDDSDGWPYYPTGNYDAMGRQWWLDFSYHFGG</sequence>
<keyword evidence="12" id="KW-0732">Signal</keyword>
<evidence type="ECO:0000259" key="13">
    <source>
        <dbReference type="SMART" id="SM00965"/>
    </source>
</evidence>
<dbReference type="Pfam" id="PF07660">
    <property type="entry name" value="STN"/>
    <property type="match status" value="1"/>
</dbReference>
<evidence type="ECO:0000313" key="15">
    <source>
        <dbReference type="EMBL" id="OTI54728.1"/>
    </source>
</evidence>
<dbReference type="SUPFAM" id="SSF56935">
    <property type="entry name" value="Porins"/>
    <property type="match status" value="1"/>
</dbReference>
<dbReference type="PROSITE" id="PS52016">
    <property type="entry name" value="TONB_DEPENDENT_REC_3"/>
    <property type="match status" value="1"/>
</dbReference>
<name>A0A0F6RT22_PSEAI</name>
<dbReference type="InterPro" id="IPR039426">
    <property type="entry name" value="TonB-dep_rcpt-like"/>
</dbReference>
<dbReference type="PANTHER" id="PTHR47234:SF1">
    <property type="entry name" value="TONB-DEPENDENT RECEPTOR"/>
    <property type="match status" value="1"/>
</dbReference>
<evidence type="ECO:0000256" key="1">
    <source>
        <dbReference type="ARBA" id="ARBA00004571"/>
    </source>
</evidence>
<dbReference type="Gene3D" id="3.55.50.30">
    <property type="match status" value="1"/>
</dbReference>
<evidence type="ECO:0000313" key="16">
    <source>
        <dbReference type="Proteomes" id="UP000045039"/>
    </source>
</evidence>
<keyword evidence="2 10" id="KW-0813">Transport</keyword>
<keyword evidence="3 10" id="KW-1134">Transmembrane beta strand</keyword>
<evidence type="ECO:0000256" key="8">
    <source>
        <dbReference type="ARBA" id="ARBA00023136"/>
    </source>
</evidence>
<evidence type="ECO:0000256" key="11">
    <source>
        <dbReference type="RuleBase" id="RU003357"/>
    </source>
</evidence>
<reference evidence="14" key="2">
    <citation type="submission" date="2015-06" db="EMBL/GenBank/DDBJ databases">
        <authorList>
            <person name="Radhakrishnan R."/>
            <person name="Underwood A."/>
            <person name="Al-Shahib A."/>
        </authorList>
    </citation>
    <scope>NUCLEOTIDE SEQUENCE</scope>
    <source>
        <strain evidence="14">P19_London_7_VIM_2_05_10</strain>
    </source>
</reference>
<comment type="similarity">
    <text evidence="10 11">Belongs to the TonB-dependent receptor family.</text>
</comment>
<comment type="subcellular location">
    <subcellularLocation>
        <location evidence="1 10">Cell outer membrane</location>
        <topology evidence="1 10">Multi-pass membrane protein</topology>
    </subcellularLocation>
</comment>
<reference evidence="16" key="1">
    <citation type="submission" date="2015-06" db="EMBL/GenBank/DDBJ databases">
        <authorList>
            <person name="Radhakrishnan Rajesh"/>
            <person name="Underwood Anthony"/>
            <person name="Al-Shahib Ali"/>
        </authorList>
    </citation>
    <scope>NUCLEOTIDE SEQUENCE [LARGE SCALE GENOMIC DNA]</scope>
    <source>
        <strain evidence="16">P19_London_7_VIM_2_05_10</strain>
    </source>
</reference>
<accession>A0A0F6RT22</accession>
<keyword evidence="4" id="KW-0410">Iron transport</keyword>
<feature type="signal peptide" evidence="12">
    <location>
        <begin position="1"/>
        <end position="25"/>
    </location>
</feature>
<evidence type="ECO:0000256" key="7">
    <source>
        <dbReference type="ARBA" id="ARBA00023077"/>
    </source>
</evidence>
<evidence type="ECO:0000256" key="2">
    <source>
        <dbReference type="ARBA" id="ARBA00022448"/>
    </source>
</evidence>
<gene>
    <name evidence="14" type="primary">cirA_1</name>
    <name evidence="15" type="ORF">CAZ10_36630</name>
    <name evidence="14" type="ORF">PAERUG_P19_London_7_VIM_2_05_10_00218</name>
</gene>
<dbReference type="Pfam" id="PF00593">
    <property type="entry name" value="TonB_dep_Rec_b-barrel"/>
    <property type="match status" value="1"/>
</dbReference>
<evidence type="ECO:0000256" key="4">
    <source>
        <dbReference type="ARBA" id="ARBA00022496"/>
    </source>
</evidence>
<feature type="domain" description="Secretin/TonB short N-terminal" evidence="13">
    <location>
        <begin position="64"/>
        <end position="114"/>
    </location>
</feature>
<reference evidence="15 17" key="3">
    <citation type="submission" date="2017-05" db="EMBL/GenBank/DDBJ databases">
        <authorList>
            <person name="Song R."/>
            <person name="Chenine A.L."/>
            <person name="Ruprecht R.M."/>
        </authorList>
    </citation>
    <scope>NUCLEOTIDE SEQUENCE [LARGE SCALE GENOMIC DNA]</scope>
    <source>
        <strain evidence="15 17">S567_C10_BS</strain>
    </source>
</reference>
<dbReference type="Proteomes" id="UP000045039">
    <property type="component" value="Unassembled WGS sequence"/>
</dbReference>
<evidence type="ECO:0000313" key="17">
    <source>
        <dbReference type="Proteomes" id="UP000194857"/>
    </source>
</evidence>
<evidence type="ECO:0000256" key="5">
    <source>
        <dbReference type="ARBA" id="ARBA00022692"/>
    </source>
</evidence>
<dbReference type="InterPro" id="IPR037066">
    <property type="entry name" value="Plug_dom_sf"/>
</dbReference>
<dbReference type="EMBL" id="NFFZ01000041">
    <property type="protein sequence ID" value="OTI54728.1"/>
    <property type="molecule type" value="Genomic_DNA"/>
</dbReference>
<dbReference type="InterPro" id="IPR036942">
    <property type="entry name" value="Beta-barrel_TonB_sf"/>
</dbReference>
<keyword evidence="9 10" id="KW-0998">Cell outer membrane</keyword>
<keyword evidence="6" id="KW-0408">Iron</keyword>
<keyword evidence="15" id="KW-0675">Receptor</keyword>